<proteinExistence type="predicted"/>
<keyword evidence="1" id="KW-0677">Repeat</keyword>
<evidence type="ECO:0000313" key="5">
    <source>
        <dbReference type="Proteomes" id="UP000235081"/>
    </source>
</evidence>
<dbReference type="Proteomes" id="UP000235081">
    <property type="component" value="Unassembled WGS sequence"/>
</dbReference>
<name>A0A2N6L7Z4_9CYAN</name>
<dbReference type="RefSeq" id="WP_102183110.1">
    <property type="nucleotide sequence ID" value="NZ_NMQE01000709.1"/>
</dbReference>
<dbReference type="InterPro" id="IPR001646">
    <property type="entry name" value="5peptide_repeat"/>
</dbReference>
<accession>A0A2N6L7Z4</accession>
<protein>
    <recommendedName>
        <fullName evidence="6">Low-complexity protein</fullName>
    </recommendedName>
</protein>
<feature type="transmembrane region" description="Helical" evidence="3">
    <location>
        <begin position="12"/>
        <end position="29"/>
    </location>
</feature>
<dbReference type="SUPFAM" id="SSF141571">
    <property type="entry name" value="Pentapeptide repeat-like"/>
    <property type="match status" value="2"/>
</dbReference>
<feature type="region of interest" description="Disordered" evidence="2">
    <location>
        <begin position="155"/>
        <end position="177"/>
    </location>
</feature>
<dbReference type="Pfam" id="PF00805">
    <property type="entry name" value="Pentapeptide"/>
    <property type="match status" value="2"/>
</dbReference>
<evidence type="ECO:0000256" key="3">
    <source>
        <dbReference type="SAM" id="Phobius"/>
    </source>
</evidence>
<evidence type="ECO:0000256" key="1">
    <source>
        <dbReference type="ARBA" id="ARBA00022737"/>
    </source>
</evidence>
<evidence type="ECO:0000256" key="2">
    <source>
        <dbReference type="SAM" id="MobiDB-lite"/>
    </source>
</evidence>
<dbReference type="PANTHER" id="PTHR47485:SF1">
    <property type="entry name" value="THYLAKOID LUMENAL 17.4 KDA PROTEIN, CHLOROPLASTIC"/>
    <property type="match status" value="1"/>
</dbReference>
<gene>
    <name evidence="4" type="ORF">CEN46_21565</name>
</gene>
<sequence length="438" mass="49101">MLKISTYLKQISIPIVVITFLPLTIWAIYKFPQQYVEPLQQQIDVLKRSKADPKDLATQLKGRLEVENATRTGTIQGVGGFLVLVTLYISWRNLKATEEKQVAERFSKAIEQLGNKDNIHSRLGGIYALEQIAKDAEEKYYWQVMETLTAYVRERSPYPPKQSNEKTGQTETEDIPPLPTDIQAVMTVLGRRKHSYKNGEDHRLDLKKTDLRGLQLQPEAKLEGADFTEACLQKAVLWKVELQGALFIRANLKGAELREAKLLDADLRQSNLESADLKLAKLQRADLSMANLQAAGFTQANLYQAHLTAANLLGSCFDKANLQEAHLEGANPQLEQVNLHLKYFGQLSYFGDANLQGAILTGANLQKSIFGKANLKSAVLAKANLEGAWLKEANLKNANLQDAIGLKWEQLKETTSYEGALLPDYLLQKNQPKTKDKQ</sequence>
<organism evidence="4 5">
    <name type="scientific">Fischerella thermalis CCMEE 5318</name>
    <dbReference type="NCBI Taxonomy" id="2019666"/>
    <lineage>
        <taxon>Bacteria</taxon>
        <taxon>Bacillati</taxon>
        <taxon>Cyanobacteriota</taxon>
        <taxon>Cyanophyceae</taxon>
        <taxon>Nostocales</taxon>
        <taxon>Hapalosiphonaceae</taxon>
        <taxon>Fischerella</taxon>
    </lineage>
</organism>
<dbReference type="AlphaFoldDB" id="A0A2N6L7Z4"/>
<comment type="caution">
    <text evidence="4">The sequence shown here is derived from an EMBL/GenBank/DDBJ whole genome shotgun (WGS) entry which is preliminary data.</text>
</comment>
<keyword evidence="3" id="KW-0472">Membrane</keyword>
<keyword evidence="3" id="KW-0812">Transmembrane</keyword>
<evidence type="ECO:0000313" key="4">
    <source>
        <dbReference type="EMBL" id="PMB18267.1"/>
    </source>
</evidence>
<keyword evidence="3" id="KW-1133">Transmembrane helix</keyword>
<dbReference type="EMBL" id="NMQE01000709">
    <property type="protein sequence ID" value="PMB18267.1"/>
    <property type="molecule type" value="Genomic_DNA"/>
</dbReference>
<dbReference type="Gene3D" id="2.160.20.80">
    <property type="entry name" value="E3 ubiquitin-protein ligase SopA"/>
    <property type="match status" value="2"/>
</dbReference>
<reference evidence="4 5" key="1">
    <citation type="submission" date="2017-07" db="EMBL/GenBank/DDBJ databases">
        <title>Genomes of Fischerella (Mastigocladus) sp. strains.</title>
        <authorList>
            <person name="Miller S.R."/>
        </authorList>
    </citation>
    <scope>NUCLEOTIDE SEQUENCE [LARGE SCALE GENOMIC DNA]</scope>
    <source>
        <strain evidence="4 5">CCMEE 5318</strain>
    </source>
</reference>
<evidence type="ECO:0008006" key="6">
    <source>
        <dbReference type="Google" id="ProtNLM"/>
    </source>
</evidence>
<dbReference type="PANTHER" id="PTHR47485">
    <property type="entry name" value="THYLAKOID LUMENAL 17.4 KDA PROTEIN, CHLOROPLASTIC"/>
    <property type="match status" value="1"/>
</dbReference>
<feature type="compositionally biased region" description="Polar residues" evidence="2">
    <location>
        <begin position="161"/>
        <end position="170"/>
    </location>
</feature>